<dbReference type="InterPro" id="IPR012696">
    <property type="entry name" value="PhnM"/>
</dbReference>
<evidence type="ECO:0000313" key="2">
    <source>
        <dbReference type="Proteomes" id="UP000012429"/>
    </source>
</evidence>
<dbReference type="Gene3D" id="2.30.40.10">
    <property type="entry name" value="Urease, subunit C, domain 1"/>
    <property type="match status" value="1"/>
</dbReference>
<dbReference type="SUPFAM" id="SSF51338">
    <property type="entry name" value="Composite domain of metallo-dependent hydrolases"/>
    <property type="match status" value="1"/>
</dbReference>
<dbReference type="EMBL" id="AQHN01000077">
    <property type="protein sequence ID" value="ENN85839.1"/>
    <property type="molecule type" value="Genomic_DNA"/>
</dbReference>
<evidence type="ECO:0000313" key="1">
    <source>
        <dbReference type="EMBL" id="ENN85839.1"/>
    </source>
</evidence>
<dbReference type="NCBIfam" id="TIGR02318">
    <property type="entry name" value="phosphono_phnM"/>
    <property type="match status" value="1"/>
</dbReference>
<dbReference type="Gene3D" id="3.20.20.140">
    <property type="entry name" value="Metal-dependent hydrolases"/>
    <property type="match status" value="1"/>
</dbReference>
<dbReference type="PIRSF" id="PIRSF038971">
    <property type="entry name" value="PhnM"/>
    <property type="match status" value="1"/>
</dbReference>
<dbReference type="PANTHER" id="PTHR43135">
    <property type="entry name" value="ALPHA-D-RIBOSE 1-METHYLPHOSPHONATE 5-TRIPHOSPHATE DIPHOSPHATASE"/>
    <property type="match status" value="1"/>
</dbReference>
<dbReference type="NCBIfam" id="NF011984">
    <property type="entry name" value="PRK15446.1-5"/>
    <property type="match status" value="1"/>
</dbReference>
<dbReference type="InterPro" id="IPR032466">
    <property type="entry name" value="Metal_Hydrolase"/>
</dbReference>
<dbReference type="SUPFAM" id="SSF51556">
    <property type="entry name" value="Metallo-dependent hydrolases"/>
    <property type="match status" value="1"/>
</dbReference>
<proteinExistence type="predicted"/>
<organism evidence="1 2">
    <name type="scientific">Rhizobium freirei PRF 81</name>
    <dbReference type="NCBI Taxonomy" id="363754"/>
    <lineage>
        <taxon>Bacteria</taxon>
        <taxon>Pseudomonadati</taxon>
        <taxon>Pseudomonadota</taxon>
        <taxon>Alphaproteobacteria</taxon>
        <taxon>Hyphomicrobiales</taxon>
        <taxon>Rhizobiaceae</taxon>
        <taxon>Rhizobium/Agrobacterium group</taxon>
        <taxon>Rhizobium</taxon>
    </lineage>
</organism>
<reference evidence="1 2" key="1">
    <citation type="journal article" date="2012" name="BMC Genomics">
        <title>Genomic basis of broad host range and environmental adaptability of Rhizobium tropici CIAT 899 and Rhizobium sp. PRF 81 which are used in inoculants for common bean (Phaseolus vulgaris L.).</title>
        <authorList>
            <person name="Ormeno-Orrillo E."/>
            <person name="Menna P."/>
            <person name="Almeida L.G."/>
            <person name="Ollero F.J."/>
            <person name="Nicolas M.F."/>
            <person name="Pains Rodrigues E."/>
            <person name="Shigueyoshi Nakatani A."/>
            <person name="Silva Batista J.S."/>
            <person name="Oliveira Chueire L.M."/>
            <person name="Souza R.C."/>
            <person name="Ribeiro Vasconcelos A.T."/>
            <person name="Megias M."/>
            <person name="Hungria M."/>
            <person name="Martinez-Romero E."/>
        </authorList>
    </citation>
    <scope>NUCLEOTIDE SEQUENCE [LARGE SCALE GENOMIC DNA]</scope>
    <source>
        <strain evidence="1 2">PRF 81</strain>
    </source>
</reference>
<dbReference type="InterPro" id="IPR011059">
    <property type="entry name" value="Metal-dep_hydrolase_composite"/>
</dbReference>
<accession>N6TZJ0</accession>
<keyword evidence="2" id="KW-1185">Reference proteome</keyword>
<dbReference type="GO" id="GO:0019700">
    <property type="term" value="P:organic phosphonate catabolic process"/>
    <property type="evidence" value="ECO:0007669"/>
    <property type="project" value="InterPro"/>
</dbReference>
<gene>
    <name evidence="1" type="ORF">RHSP_18199</name>
</gene>
<dbReference type="PANTHER" id="PTHR43135:SF3">
    <property type="entry name" value="ALPHA-D-RIBOSE 1-METHYLPHOSPHONATE 5-TRIPHOSPHATE DIPHOSPHATASE"/>
    <property type="match status" value="1"/>
</dbReference>
<dbReference type="AlphaFoldDB" id="N6TZJ0"/>
<comment type="caution">
    <text evidence="1">The sequence shown here is derived from an EMBL/GenBank/DDBJ whole genome shotgun (WGS) entry which is preliminary data.</text>
</comment>
<dbReference type="STRING" id="363754.RHSP_18199"/>
<dbReference type="NCBIfam" id="NF011990">
    <property type="entry name" value="PRK15446.2-6"/>
    <property type="match status" value="1"/>
</dbReference>
<dbReference type="PATRIC" id="fig|363754.4.peg.4376"/>
<name>N6TZJ0_9HYPH</name>
<dbReference type="NCBIfam" id="NF011987">
    <property type="entry name" value="PRK15446.2-3"/>
    <property type="match status" value="1"/>
</dbReference>
<protein>
    <submittedName>
        <fullName evidence="1">Phosphonate metabolism protein</fullName>
    </submittedName>
</protein>
<sequence>MSRIELTRACRPKTFECFRASFDHGRCFRRKPMWLSNFTLVLPSEVVEKGAVRVEDGVITEIRSEPVEQPTFDGGGRLLMPGFVDLHCDMIEREIAPRPNAMMPIDFGIHELDKKLAAAGVTTAFAALSFATESVYGHVRSLETTSAVIRGIGSLRDELLIDHRVHARYEITNLGAASTLERLLEEGSVDMVSLTDHTPGQGQYNDIESYIRSMSERRSMSREAAEEVVATRIAQRQDPEIERKLHDVVALSLKHKLSLASHDDDSAEKVAAMHDLGVTISEFPVTGPAAEEACRRGLWTLMGAPNALRGQSMSGNLSALDAARAGLLGVIAADYHPAAFVPAIFKIADVVADGLPAAVATATSNAARSAGLKDRGEIAVGQLADLVAVEPGSVHRIRATFRGGRVVYSDGTLHPLMAMAA</sequence>
<dbReference type="InterPro" id="IPR051781">
    <property type="entry name" value="Metallo-dep_Hydrolase"/>
</dbReference>
<dbReference type="NCBIfam" id="NF011988">
    <property type="entry name" value="PRK15446.2-4"/>
    <property type="match status" value="1"/>
</dbReference>
<dbReference type="Proteomes" id="UP000012429">
    <property type="component" value="Unassembled WGS sequence"/>
</dbReference>
<dbReference type="GO" id="GO:0016810">
    <property type="term" value="F:hydrolase activity, acting on carbon-nitrogen (but not peptide) bonds"/>
    <property type="evidence" value="ECO:0007669"/>
    <property type="project" value="InterPro"/>
</dbReference>